<keyword evidence="3" id="KW-1185">Reference proteome</keyword>
<reference evidence="2 3" key="1">
    <citation type="submission" date="2021-01" db="EMBL/GenBank/DDBJ databases">
        <title>Draft genome sequence of Micromonospora sp. strain STR1s_6.</title>
        <authorList>
            <person name="Karlyshev A."/>
            <person name="Jawad R."/>
        </authorList>
    </citation>
    <scope>NUCLEOTIDE SEQUENCE [LARGE SCALE GENOMIC DNA]</scope>
    <source>
        <strain evidence="2 3">STR1S-6</strain>
    </source>
</reference>
<evidence type="ECO:0000313" key="2">
    <source>
        <dbReference type="EMBL" id="MBM0278455.1"/>
    </source>
</evidence>
<keyword evidence="1" id="KW-0812">Transmembrane</keyword>
<keyword evidence="1" id="KW-0472">Membrane</keyword>
<gene>
    <name evidence="2" type="ORF">JM949_25580</name>
</gene>
<keyword evidence="1" id="KW-1133">Transmembrane helix</keyword>
<sequence>MIPRRLGITLVSVGSDQEVFMGTRWLVGTLLTGFCVAVLLEAGFPETIVVGGSDFWLTVASGAVLLVRLLARRAANRVLRVAAPSAASASRENQLAQLCLVIDAEKRSVVMTATYVTNSK</sequence>
<organism evidence="2 3">
    <name type="scientific">Micromonospora tarensis</name>
    <dbReference type="NCBI Taxonomy" id="2806100"/>
    <lineage>
        <taxon>Bacteria</taxon>
        <taxon>Bacillati</taxon>
        <taxon>Actinomycetota</taxon>
        <taxon>Actinomycetes</taxon>
        <taxon>Micromonosporales</taxon>
        <taxon>Micromonosporaceae</taxon>
        <taxon>Micromonospora</taxon>
    </lineage>
</organism>
<name>A0ABS1YLZ0_9ACTN</name>
<proteinExistence type="predicted"/>
<feature type="transmembrane region" description="Helical" evidence="1">
    <location>
        <begin position="25"/>
        <end position="43"/>
    </location>
</feature>
<protein>
    <submittedName>
        <fullName evidence="2">Uncharacterized protein</fullName>
    </submittedName>
</protein>
<feature type="transmembrane region" description="Helical" evidence="1">
    <location>
        <begin position="55"/>
        <end position="71"/>
    </location>
</feature>
<comment type="caution">
    <text evidence="2">The sequence shown here is derived from an EMBL/GenBank/DDBJ whole genome shotgun (WGS) entry which is preliminary data.</text>
</comment>
<dbReference type="Proteomes" id="UP000622245">
    <property type="component" value="Unassembled WGS sequence"/>
</dbReference>
<evidence type="ECO:0000256" key="1">
    <source>
        <dbReference type="SAM" id="Phobius"/>
    </source>
</evidence>
<dbReference type="RefSeq" id="WP_203150825.1">
    <property type="nucleotide sequence ID" value="NZ_JAEVHL010000172.1"/>
</dbReference>
<dbReference type="EMBL" id="JAEVHL010000172">
    <property type="protein sequence ID" value="MBM0278455.1"/>
    <property type="molecule type" value="Genomic_DNA"/>
</dbReference>
<evidence type="ECO:0000313" key="3">
    <source>
        <dbReference type="Proteomes" id="UP000622245"/>
    </source>
</evidence>
<accession>A0ABS1YLZ0</accession>